<sequence length="376" mass="42344">MYAVDTEWPADSVEFCPHPDAVNILVCGTYNLEKADPVTSSETADDGFQPQASQRKQLRRGKCMLFALEHTNQSAKGYTGNKLQEVASPAVPDLKWCHRAQSERPMLVAANTEGRVSLHEYVGEECLLKQVQQIECTTADILCLSVDWSNRRYQSSLTRDLGNLVVSMSDGSVALLRPSNTSGLTVTDTWRAHDFEPWIAAWNYWNTYAIYTGGDDLKMKGWDTRQGFSQPTFVNKRFDAGVTTVQSHPYVEHLLAVGSYDDKVRLFDARKPLVPLTEVNVGGGAWRVKWHPSPERRDDLLVACMHDGCKMLRFRNLTGSEISNLDITVTQHFVEHKSMAYGADWSHAYSMARKDSNDSLIASCSFYDHVLHLWQG</sequence>
<name>A0ACB8UKW8_9APHY</name>
<evidence type="ECO:0000313" key="2">
    <source>
        <dbReference type="Proteomes" id="UP001055072"/>
    </source>
</evidence>
<reference evidence="1" key="1">
    <citation type="journal article" date="2021" name="Environ. Microbiol.">
        <title>Gene family expansions and transcriptome signatures uncover fungal adaptations to wood decay.</title>
        <authorList>
            <person name="Hage H."/>
            <person name="Miyauchi S."/>
            <person name="Viragh M."/>
            <person name="Drula E."/>
            <person name="Min B."/>
            <person name="Chaduli D."/>
            <person name="Navarro D."/>
            <person name="Favel A."/>
            <person name="Norest M."/>
            <person name="Lesage-Meessen L."/>
            <person name="Balint B."/>
            <person name="Merenyi Z."/>
            <person name="de Eugenio L."/>
            <person name="Morin E."/>
            <person name="Martinez A.T."/>
            <person name="Baldrian P."/>
            <person name="Stursova M."/>
            <person name="Martinez M.J."/>
            <person name="Novotny C."/>
            <person name="Magnuson J.K."/>
            <person name="Spatafora J.W."/>
            <person name="Maurice S."/>
            <person name="Pangilinan J."/>
            <person name="Andreopoulos W."/>
            <person name="LaButti K."/>
            <person name="Hundley H."/>
            <person name="Na H."/>
            <person name="Kuo A."/>
            <person name="Barry K."/>
            <person name="Lipzen A."/>
            <person name="Henrissat B."/>
            <person name="Riley R."/>
            <person name="Ahrendt S."/>
            <person name="Nagy L.G."/>
            <person name="Grigoriev I.V."/>
            <person name="Martin F."/>
            <person name="Rosso M.N."/>
        </authorList>
    </citation>
    <scope>NUCLEOTIDE SEQUENCE</scope>
    <source>
        <strain evidence="1">CBS 384.51</strain>
    </source>
</reference>
<keyword evidence="2" id="KW-1185">Reference proteome</keyword>
<dbReference type="Proteomes" id="UP001055072">
    <property type="component" value="Unassembled WGS sequence"/>
</dbReference>
<accession>A0ACB8UKW8</accession>
<proteinExistence type="predicted"/>
<protein>
    <submittedName>
        <fullName evidence="1">WD40-repeat-containing domain protein</fullName>
    </submittedName>
</protein>
<comment type="caution">
    <text evidence="1">The sequence shown here is derived from an EMBL/GenBank/DDBJ whole genome shotgun (WGS) entry which is preliminary data.</text>
</comment>
<evidence type="ECO:0000313" key="1">
    <source>
        <dbReference type="EMBL" id="KAI0094898.1"/>
    </source>
</evidence>
<gene>
    <name evidence="1" type="ORF">BDY19DRAFT_881157</name>
</gene>
<dbReference type="EMBL" id="MU274900">
    <property type="protein sequence ID" value="KAI0094898.1"/>
    <property type="molecule type" value="Genomic_DNA"/>
</dbReference>
<organism evidence="1 2">
    <name type="scientific">Irpex rosettiformis</name>
    <dbReference type="NCBI Taxonomy" id="378272"/>
    <lineage>
        <taxon>Eukaryota</taxon>
        <taxon>Fungi</taxon>
        <taxon>Dikarya</taxon>
        <taxon>Basidiomycota</taxon>
        <taxon>Agaricomycotina</taxon>
        <taxon>Agaricomycetes</taxon>
        <taxon>Polyporales</taxon>
        <taxon>Irpicaceae</taxon>
        <taxon>Irpex</taxon>
    </lineage>
</organism>